<organism evidence="2 3">
    <name type="scientific">Peronospora matthiolae</name>
    <dbReference type="NCBI Taxonomy" id="2874970"/>
    <lineage>
        <taxon>Eukaryota</taxon>
        <taxon>Sar</taxon>
        <taxon>Stramenopiles</taxon>
        <taxon>Oomycota</taxon>
        <taxon>Peronosporomycetes</taxon>
        <taxon>Peronosporales</taxon>
        <taxon>Peronosporaceae</taxon>
        <taxon>Peronospora</taxon>
    </lineage>
</organism>
<feature type="region of interest" description="Disordered" evidence="1">
    <location>
        <begin position="117"/>
        <end position="136"/>
    </location>
</feature>
<accession>A0AAV1TXD1</accession>
<feature type="compositionally biased region" description="Polar residues" evidence="1">
    <location>
        <begin position="1"/>
        <end position="10"/>
    </location>
</feature>
<protein>
    <submittedName>
        <fullName evidence="2">Uncharacterized protein</fullName>
    </submittedName>
</protein>
<proteinExistence type="predicted"/>
<dbReference type="EMBL" id="CAKLBY020000092">
    <property type="protein sequence ID" value="CAK7925830.1"/>
    <property type="molecule type" value="Genomic_DNA"/>
</dbReference>
<comment type="caution">
    <text evidence="2">The sequence shown here is derived from an EMBL/GenBank/DDBJ whole genome shotgun (WGS) entry which is preliminary data.</text>
</comment>
<dbReference type="AlphaFoldDB" id="A0AAV1TXD1"/>
<feature type="compositionally biased region" description="Low complexity" evidence="1">
    <location>
        <begin position="117"/>
        <end position="133"/>
    </location>
</feature>
<feature type="region of interest" description="Disordered" evidence="1">
    <location>
        <begin position="1"/>
        <end position="111"/>
    </location>
</feature>
<evidence type="ECO:0000256" key="1">
    <source>
        <dbReference type="SAM" id="MobiDB-lite"/>
    </source>
</evidence>
<gene>
    <name evidence="2" type="ORF">PM001_LOCUS10980</name>
</gene>
<dbReference type="Proteomes" id="UP001162060">
    <property type="component" value="Unassembled WGS sequence"/>
</dbReference>
<name>A0AAV1TXD1_9STRA</name>
<sequence length="211" mass="22525">MTPKTQSPTASGIVAEPFRRVKPRGTTLPDHPTVPHDLKQNLRPRLPLFPDLVFKGKGRARNPTPAPASSDDDDSSDSGPRTLAALSLSRSSSRSKEDPLGNPTTPSSTLPEFIVVDTSSPDVDSPASPVASSLRPKPKVSKVDLFGEASSSSEGPISVTEDVRAPANNLLSSAEYKVFPRLRCPAISEYPGITVAYQNLLFKFHLGLRAG</sequence>
<evidence type="ECO:0000313" key="2">
    <source>
        <dbReference type="EMBL" id="CAK7925830.1"/>
    </source>
</evidence>
<evidence type="ECO:0000313" key="3">
    <source>
        <dbReference type="Proteomes" id="UP001162060"/>
    </source>
</evidence>
<reference evidence="2" key="1">
    <citation type="submission" date="2024-01" db="EMBL/GenBank/DDBJ databases">
        <authorList>
            <person name="Webb A."/>
        </authorList>
    </citation>
    <scope>NUCLEOTIDE SEQUENCE</scope>
    <source>
        <strain evidence="2">Pm1</strain>
    </source>
</reference>
<feature type="compositionally biased region" description="Low complexity" evidence="1">
    <location>
        <begin position="83"/>
        <end position="92"/>
    </location>
</feature>